<dbReference type="Gene3D" id="3.10.560.10">
    <property type="entry name" value="Outer membrane lipoprotein wza domain like"/>
    <property type="match status" value="1"/>
</dbReference>
<dbReference type="Pfam" id="PF02563">
    <property type="entry name" value="Poly_export"/>
    <property type="match status" value="1"/>
</dbReference>
<comment type="similarity">
    <text evidence="2">Belongs to the BexD/CtrA/VexA family.</text>
</comment>
<keyword evidence="5" id="KW-0762">Sugar transport</keyword>
<protein>
    <submittedName>
        <fullName evidence="18">Polysaccharide export outer membrane protein</fullName>
    </submittedName>
</protein>
<gene>
    <name evidence="18" type="ORF">SAMN04488010_2970</name>
</gene>
<evidence type="ECO:0000256" key="2">
    <source>
        <dbReference type="ARBA" id="ARBA00009450"/>
    </source>
</evidence>
<evidence type="ECO:0000256" key="1">
    <source>
        <dbReference type="ARBA" id="ARBA00004571"/>
    </source>
</evidence>
<keyword evidence="3" id="KW-0813">Transport</keyword>
<evidence type="ECO:0000256" key="10">
    <source>
        <dbReference type="ARBA" id="ARBA00023114"/>
    </source>
</evidence>
<keyword evidence="14" id="KW-0449">Lipoprotein</keyword>
<keyword evidence="13" id="KW-0998">Cell outer membrane</keyword>
<sequence>MNRLSVIKSKTFLFLSTIFLLHSCASHKDVVYFQGVGDYETNVGENNHSQTFKVDDVVSINVSTLDPQASMPFNLVKGMDESSLRAEQLDYIIDKSGNIDFPVVGQVKIAGLTAEKTKELLKEKLSNYLKDPIINIRLKNFTVTILGEVKSPGTYPVIGEQITILEALGLANDLTIKGKRDNVLVIRDFDGTKVYHRINLTSKEALDSPVYYLTQNDVVYVEPNKSAITASSLDNRATILVSIASVLITSSVLILTRN</sequence>
<dbReference type="EMBL" id="FOYX01000003">
    <property type="protein sequence ID" value="SFR82031.1"/>
    <property type="molecule type" value="Genomic_DNA"/>
</dbReference>
<evidence type="ECO:0000259" key="16">
    <source>
        <dbReference type="Pfam" id="PF02563"/>
    </source>
</evidence>
<feature type="signal peptide" evidence="15">
    <location>
        <begin position="1"/>
        <end position="28"/>
    </location>
</feature>
<keyword evidence="11" id="KW-0472">Membrane</keyword>
<name>A0A1I6JSX9_9FLAO</name>
<organism evidence="18 19">
    <name type="scientific">Maribacter stanieri</name>
    <dbReference type="NCBI Taxonomy" id="440514"/>
    <lineage>
        <taxon>Bacteria</taxon>
        <taxon>Pseudomonadati</taxon>
        <taxon>Bacteroidota</taxon>
        <taxon>Flavobacteriia</taxon>
        <taxon>Flavobacteriales</taxon>
        <taxon>Flavobacteriaceae</taxon>
        <taxon>Maribacter</taxon>
    </lineage>
</organism>
<evidence type="ECO:0000256" key="5">
    <source>
        <dbReference type="ARBA" id="ARBA00022597"/>
    </source>
</evidence>
<reference evidence="19" key="1">
    <citation type="submission" date="2016-10" db="EMBL/GenBank/DDBJ databases">
        <authorList>
            <person name="Varghese N."/>
            <person name="Submissions S."/>
        </authorList>
    </citation>
    <scope>NUCLEOTIDE SEQUENCE [LARGE SCALE GENOMIC DNA]</scope>
    <source>
        <strain evidence="19">DSM 19891</strain>
    </source>
</reference>
<evidence type="ECO:0000256" key="6">
    <source>
        <dbReference type="ARBA" id="ARBA00022692"/>
    </source>
</evidence>
<dbReference type="STRING" id="440514.SAMN04488010_2970"/>
<keyword evidence="7 15" id="KW-0732">Signal</keyword>
<evidence type="ECO:0000256" key="3">
    <source>
        <dbReference type="ARBA" id="ARBA00022448"/>
    </source>
</evidence>
<accession>A0A1I6JSX9</accession>
<dbReference type="InterPro" id="IPR003715">
    <property type="entry name" value="Poly_export_N"/>
</dbReference>
<evidence type="ECO:0000256" key="12">
    <source>
        <dbReference type="ARBA" id="ARBA00023139"/>
    </source>
</evidence>
<dbReference type="Pfam" id="PF22461">
    <property type="entry name" value="SLBB_2"/>
    <property type="match status" value="1"/>
</dbReference>
<dbReference type="GO" id="GO:0046930">
    <property type="term" value="C:pore complex"/>
    <property type="evidence" value="ECO:0007669"/>
    <property type="project" value="UniProtKB-KW"/>
</dbReference>
<dbReference type="GO" id="GO:0006811">
    <property type="term" value="P:monoatomic ion transport"/>
    <property type="evidence" value="ECO:0007669"/>
    <property type="project" value="UniProtKB-KW"/>
</dbReference>
<proteinExistence type="inferred from homology"/>
<keyword evidence="12" id="KW-0564">Palmitate</keyword>
<evidence type="ECO:0000256" key="8">
    <source>
        <dbReference type="ARBA" id="ARBA00023047"/>
    </source>
</evidence>
<dbReference type="RefSeq" id="WP_027066501.1">
    <property type="nucleotide sequence ID" value="NZ_CANMNE010000005.1"/>
</dbReference>
<evidence type="ECO:0000256" key="7">
    <source>
        <dbReference type="ARBA" id="ARBA00022729"/>
    </source>
</evidence>
<evidence type="ECO:0000256" key="11">
    <source>
        <dbReference type="ARBA" id="ARBA00023136"/>
    </source>
</evidence>
<feature type="domain" description="SLBB" evidence="17">
    <location>
        <begin position="143"/>
        <end position="221"/>
    </location>
</feature>
<dbReference type="PANTHER" id="PTHR33619:SF3">
    <property type="entry name" value="POLYSACCHARIDE EXPORT PROTEIN GFCE-RELATED"/>
    <property type="match status" value="1"/>
</dbReference>
<evidence type="ECO:0000256" key="9">
    <source>
        <dbReference type="ARBA" id="ARBA00023065"/>
    </source>
</evidence>
<dbReference type="Gene3D" id="3.30.1950.10">
    <property type="entry name" value="wza like domain"/>
    <property type="match status" value="1"/>
</dbReference>
<comment type="subcellular location">
    <subcellularLocation>
        <location evidence="1">Cell outer membrane</location>
        <topology evidence="1">Multi-pass membrane protein</topology>
    </subcellularLocation>
</comment>
<evidence type="ECO:0000256" key="13">
    <source>
        <dbReference type="ARBA" id="ARBA00023237"/>
    </source>
</evidence>
<keyword evidence="8" id="KW-0625">Polysaccharide transport</keyword>
<evidence type="ECO:0000256" key="4">
    <source>
        <dbReference type="ARBA" id="ARBA00022452"/>
    </source>
</evidence>
<dbReference type="GO" id="GO:0015159">
    <property type="term" value="F:polysaccharide transmembrane transporter activity"/>
    <property type="evidence" value="ECO:0007669"/>
    <property type="project" value="InterPro"/>
</dbReference>
<dbReference type="PANTHER" id="PTHR33619">
    <property type="entry name" value="POLYSACCHARIDE EXPORT PROTEIN GFCE-RELATED"/>
    <property type="match status" value="1"/>
</dbReference>
<evidence type="ECO:0000313" key="18">
    <source>
        <dbReference type="EMBL" id="SFR82031.1"/>
    </source>
</evidence>
<keyword evidence="4" id="KW-1134">Transmembrane beta strand</keyword>
<evidence type="ECO:0000256" key="14">
    <source>
        <dbReference type="ARBA" id="ARBA00023288"/>
    </source>
</evidence>
<evidence type="ECO:0000313" key="19">
    <source>
        <dbReference type="Proteomes" id="UP000199462"/>
    </source>
</evidence>
<dbReference type="AlphaFoldDB" id="A0A1I6JSX9"/>
<keyword evidence="19" id="KW-1185">Reference proteome</keyword>
<evidence type="ECO:0000259" key="17">
    <source>
        <dbReference type="Pfam" id="PF22461"/>
    </source>
</evidence>
<dbReference type="GO" id="GO:0009279">
    <property type="term" value="C:cell outer membrane"/>
    <property type="evidence" value="ECO:0007669"/>
    <property type="project" value="UniProtKB-SubCell"/>
</dbReference>
<keyword evidence="10" id="KW-0626">Porin</keyword>
<dbReference type="GO" id="GO:0015288">
    <property type="term" value="F:porin activity"/>
    <property type="evidence" value="ECO:0007669"/>
    <property type="project" value="UniProtKB-KW"/>
</dbReference>
<evidence type="ECO:0000256" key="15">
    <source>
        <dbReference type="SAM" id="SignalP"/>
    </source>
</evidence>
<keyword evidence="6" id="KW-0812">Transmembrane</keyword>
<dbReference type="InterPro" id="IPR049712">
    <property type="entry name" value="Poly_export"/>
</dbReference>
<dbReference type="Proteomes" id="UP000199462">
    <property type="component" value="Unassembled WGS sequence"/>
</dbReference>
<feature type="chain" id="PRO_5011573199" evidence="15">
    <location>
        <begin position="29"/>
        <end position="258"/>
    </location>
</feature>
<feature type="domain" description="Polysaccharide export protein N-terminal" evidence="16">
    <location>
        <begin position="50"/>
        <end position="138"/>
    </location>
</feature>
<dbReference type="InterPro" id="IPR054765">
    <property type="entry name" value="SLBB_dom"/>
</dbReference>
<keyword evidence="9" id="KW-0406">Ion transport</keyword>